<evidence type="ECO:0000313" key="3">
    <source>
        <dbReference type="EMBL" id="MBW8638521.1"/>
    </source>
</evidence>
<dbReference type="InterPro" id="IPR051532">
    <property type="entry name" value="Ester_Hydrolysis_Enzymes"/>
</dbReference>
<feature type="chain" id="PRO_5042200664" evidence="1">
    <location>
        <begin position="27"/>
        <end position="218"/>
    </location>
</feature>
<gene>
    <name evidence="3" type="ORF">K1W69_15095</name>
</gene>
<feature type="signal peptide" evidence="1">
    <location>
        <begin position="1"/>
        <end position="26"/>
    </location>
</feature>
<evidence type="ECO:0000313" key="4">
    <source>
        <dbReference type="Proteomes" id="UP001196509"/>
    </source>
</evidence>
<dbReference type="PANTHER" id="PTHR30383">
    <property type="entry name" value="THIOESTERASE 1/PROTEASE 1/LYSOPHOSPHOLIPASE L1"/>
    <property type="match status" value="1"/>
</dbReference>
<dbReference type="RefSeq" id="WP_220229136.1">
    <property type="nucleotide sequence ID" value="NZ_JAICBX010000002.1"/>
</dbReference>
<protein>
    <submittedName>
        <fullName evidence="3">Arylesterase</fullName>
    </submittedName>
</protein>
<proteinExistence type="predicted"/>
<dbReference type="CDD" id="cd01822">
    <property type="entry name" value="Lysophospholipase_L1_like"/>
    <property type="match status" value="1"/>
</dbReference>
<evidence type="ECO:0000256" key="1">
    <source>
        <dbReference type="SAM" id="SignalP"/>
    </source>
</evidence>
<dbReference type="Proteomes" id="UP001196509">
    <property type="component" value="Unassembled WGS sequence"/>
</dbReference>
<dbReference type="EMBL" id="JAICBX010000002">
    <property type="protein sequence ID" value="MBW8638521.1"/>
    <property type="molecule type" value="Genomic_DNA"/>
</dbReference>
<dbReference type="SUPFAM" id="SSF52266">
    <property type="entry name" value="SGNH hydrolase"/>
    <property type="match status" value="1"/>
</dbReference>
<keyword evidence="4" id="KW-1185">Reference proteome</keyword>
<organism evidence="3 4">
    <name type="scientific">Flavimaribacter sediminis</name>
    <dbReference type="NCBI Taxonomy" id="2865987"/>
    <lineage>
        <taxon>Bacteria</taxon>
        <taxon>Pseudomonadati</taxon>
        <taxon>Pseudomonadota</taxon>
        <taxon>Alphaproteobacteria</taxon>
        <taxon>Hyphomicrobiales</taxon>
        <taxon>Rhizobiaceae</taxon>
        <taxon>Flavimaribacter</taxon>
    </lineage>
</organism>
<keyword evidence="1" id="KW-0732">Signal</keyword>
<dbReference type="InterPro" id="IPR013830">
    <property type="entry name" value="SGNH_hydro"/>
</dbReference>
<dbReference type="Pfam" id="PF13472">
    <property type="entry name" value="Lipase_GDSL_2"/>
    <property type="match status" value="1"/>
</dbReference>
<comment type="caution">
    <text evidence="3">The sequence shown here is derived from an EMBL/GenBank/DDBJ whole genome shotgun (WGS) entry which is preliminary data.</text>
</comment>
<dbReference type="GO" id="GO:0004622">
    <property type="term" value="F:phosphatidylcholine lysophospholipase activity"/>
    <property type="evidence" value="ECO:0007669"/>
    <property type="project" value="TreeGrafter"/>
</dbReference>
<dbReference type="AlphaFoldDB" id="A0AAE2ZPJ9"/>
<name>A0AAE2ZPJ9_9HYPH</name>
<feature type="domain" description="SGNH hydrolase-type esterase" evidence="2">
    <location>
        <begin position="34"/>
        <end position="192"/>
    </location>
</feature>
<dbReference type="InterPro" id="IPR036514">
    <property type="entry name" value="SGNH_hydro_sf"/>
</dbReference>
<dbReference type="PANTHER" id="PTHR30383:SF24">
    <property type="entry name" value="THIOESTERASE 1_PROTEASE 1_LYSOPHOSPHOLIPASE L1"/>
    <property type="match status" value="1"/>
</dbReference>
<evidence type="ECO:0000259" key="2">
    <source>
        <dbReference type="Pfam" id="PF13472"/>
    </source>
</evidence>
<accession>A0AAE2ZPJ9</accession>
<dbReference type="Gene3D" id="3.40.50.1110">
    <property type="entry name" value="SGNH hydrolase"/>
    <property type="match status" value="1"/>
</dbReference>
<reference evidence="3" key="1">
    <citation type="submission" date="2021-08" db="EMBL/GenBank/DDBJ databases">
        <title>Hoeflea bacterium WL0058 sp. nov., isolated from the sediment.</title>
        <authorList>
            <person name="Wang L."/>
            <person name="Zhang D."/>
        </authorList>
    </citation>
    <scope>NUCLEOTIDE SEQUENCE</scope>
    <source>
        <strain evidence="3">WL0058</strain>
    </source>
</reference>
<sequence length="218" mass="22875">MKIKAVARILLAAGALVATLSMAARAEPVNIVGFGDSLMAGYQLAPADAFPVKLEDALVATGNEVTIANAGVSGDTSSGGLSRLDWSVPDDADAVILELGANDALRGISPEKTRENLDAMIAALKGRGVEVLLVGMLAPPNMGDAYADLFNGIYPDLAEKYDLILYPFFLDGVAAEKGLDIGDGMHPNAEGVDIMVTRFLPYAQQLLERLEVGSVNEK</sequence>